<dbReference type="InterPro" id="IPR050547">
    <property type="entry name" value="DEAD_box_RNA_helicases"/>
</dbReference>
<dbReference type="SUPFAM" id="SSF52540">
    <property type="entry name" value="P-loop containing nucleoside triphosphate hydrolases"/>
    <property type="match status" value="1"/>
</dbReference>
<keyword evidence="2" id="KW-0963">Cytoplasm</keyword>
<feature type="compositionally biased region" description="Low complexity" evidence="13">
    <location>
        <begin position="479"/>
        <end position="488"/>
    </location>
</feature>
<dbReference type="Proteomes" id="UP000287823">
    <property type="component" value="Unassembled WGS sequence"/>
</dbReference>
<protein>
    <recommendedName>
        <fullName evidence="10">DEAD-box ATP-dependent RNA helicase RhpA</fullName>
        <ecNumber evidence="1">3.6.4.13</ecNumber>
    </recommendedName>
</protein>
<keyword evidence="5 12" id="KW-0347">Helicase</keyword>
<evidence type="ECO:0000256" key="13">
    <source>
        <dbReference type="SAM" id="MobiDB-lite"/>
    </source>
</evidence>
<dbReference type="Gene3D" id="3.30.70.330">
    <property type="match status" value="1"/>
</dbReference>
<reference evidence="17 18" key="1">
    <citation type="journal article" date="2011" name="Front. Microbiol.">
        <title>Genomic signatures of strain selection and enhancement in Bacillus atrophaeus var. globigii, a historical biowarfare simulant.</title>
        <authorList>
            <person name="Gibbons H.S."/>
            <person name="Broomall S.M."/>
            <person name="McNew L.A."/>
            <person name="Daligault H."/>
            <person name="Chapman C."/>
            <person name="Bruce D."/>
            <person name="Karavis M."/>
            <person name="Krepps M."/>
            <person name="McGregor P.A."/>
            <person name="Hong C."/>
            <person name="Park K.H."/>
            <person name="Akmal A."/>
            <person name="Feldman A."/>
            <person name="Lin J.S."/>
            <person name="Chang W.E."/>
            <person name="Higgs B.W."/>
            <person name="Demirev P."/>
            <person name="Lindquist J."/>
            <person name="Liem A."/>
            <person name="Fochler E."/>
            <person name="Read T.D."/>
            <person name="Tapia R."/>
            <person name="Johnson S."/>
            <person name="Bishop-Lilly K.A."/>
            <person name="Detter C."/>
            <person name="Han C."/>
            <person name="Sozhamannan S."/>
            <person name="Rosenzweig C.N."/>
            <person name="Skowronski E.W."/>
        </authorList>
    </citation>
    <scope>NUCLEOTIDE SEQUENCE [LARGE SCALE GENOMIC DNA]</scope>
    <source>
        <strain evidence="17 18">Y4G10-17</strain>
    </source>
</reference>
<evidence type="ECO:0000256" key="6">
    <source>
        <dbReference type="ARBA" id="ARBA00022840"/>
    </source>
</evidence>
<dbReference type="InterPro" id="IPR044742">
    <property type="entry name" value="DEAD/DEAH_RhlB"/>
</dbReference>
<dbReference type="Pfam" id="PF00270">
    <property type="entry name" value="DEAD"/>
    <property type="match status" value="1"/>
</dbReference>
<evidence type="ECO:0000259" key="16">
    <source>
        <dbReference type="PROSITE" id="PS51195"/>
    </source>
</evidence>
<dbReference type="CDD" id="cd00268">
    <property type="entry name" value="DEADc"/>
    <property type="match status" value="1"/>
</dbReference>
<dbReference type="FunFam" id="3.40.50.300:FF:000108">
    <property type="entry name" value="ATP-dependent RNA helicase RhlE"/>
    <property type="match status" value="1"/>
</dbReference>
<dbReference type="InterPro" id="IPR034415">
    <property type="entry name" value="CsdA_RRM"/>
</dbReference>
<dbReference type="CDD" id="cd18787">
    <property type="entry name" value="SF2_C_DEAD"/>
    <property type="match status" value="1"/>
</dbReference>
<keyword evidence="18" id="KW-1185">Reference proteome</keyword>
<feature type="domain" description="Helicase C-terminal" evidence="15">
    <location>
        <begin position="234"/>
        <end position="378"/>
    </location>
</feature>
<evidence type="ECO:0000256" key="9">
    <source>
        <dbReference type="ARBA" id="ARBA00047984"/>
    </source>
</evidence>
<dbReference type="Gene3D" id="3.40.50.300">
    <property type="entry name" value="P-loop containing nucleotide triphosphate hydrolases"/>
    <property type="match status" value="2"/>
</dbReference>
<dbReference type="EMBL" id="PIPO01000003">
    <property type="protein sequence ID" value="RUO32936.1"/>
    <property type="molecule type" value="Genomic_DNA"/>
</dbReference>
<feature type="domain" description="Helicase ATP-binding" evidence="14">
    <location>
        <begin position="36"/>
        <end position="207"/>
    </location>
</feature>
<dbReference type="PANTHER" id="PTHR47963:SF8">
    <property type="entry name" value="ATP-DEPENDENT RNA HELICASE DEAD"/>
    <property type="match status" value="1"/>
</dbReference>
<dbReference type="GO" id="GO:0005524">
    <property type="term" value="F:ATP binding"/>
    <property type="evidence" value="ECO:0007669"/>
    <property type="project" value="UniProtKB-KW"/>
</dbReference>
<feature type="compositionally biased region" description="Basic and acidic residues" evidence="13">
    <location>
        <begin position="435"/>
        <end position="476"/>
    </location>
</feature>
<comment type="similarity">
    <text evidence="8 12">Belongs to the DEAD box helicase family.</text>
</comment>
<proteinExistence type="inferred from homology"/>
<dbReference type="SMART" id="SM00487">
    <property type="entry name" value="DEXDc"/>
    <property type="match status" value="1"/>
</dbReference>
<keyword evidence="4 12" id="KW-0378">Hydrolase</keyword>
<dbReference type="RefSeq" id="WP_126798690.1">
    <property type="nucleotide sequence ID" value="NZ_PIPO01000003.1"/>
</dbReference>
<dbReference type="GO" id="GO:0016787">
    <property type="term" value="F:hydrolase activity"/>
    <property type="evidence" value="ECO:0007669"/>
    <property type="project" value="UniProtKB-KW"/>
</dbReference>
<dbReference type="PROSITE" id="PS51192">
    <property type="entry name" value="HELICASE_ATP_BIND_1"/>
    <property type="match status" value="1"/>
</dbReference>
<dbReference type="InterPro" id="IPR011545">
    <property type="entry name" value="DEAD/DEAH_box_helicase_dom"/>
</dbReference>
<evidence type="ECO:0000256" key="10">
    <source>
        <dbReference type="ARBA" id="ARBA00074363"/>
    </source>
</evidence>
<feature type="region of interest" description="Disordered" evidence="13">
    <location>
        <begin position="431"/>
        <end position="493"/>
    </location>
</feature>
<evidence type="ECO:0000256" key="3">
    <source>
        <dbReference type="ARBA" id="ARBA00022741"/>
    </source>
</evidence>
<evidence type="ECO:0000256" key="2">
    <source>
        <dbReference type="ARBA" id="ARBA00022490"/>
    </source>
</evidence>
<dbReference type="GO" id="GO:0005829">
    <property type="term" value="C:cytosol"/>
    <property type="evidence" value="ECO:0007669"/>
    <property type="project" value="TreeGrafter"/>
</dbReference>
<dbReference type="InterPro" id="IPR014001">
    <property type="entry name" value="Helicase_ATP-bd"/>
</dbReference>
<evidence type="ECO:0000256" key="1">
    <source>
        <dbReference type="ARBA" id="ARBA00012552"/>
    </source>
</evidence>
<evidence type="ECO:0000256" key="5">
    <source>
        <dbReference type="ARBA" id="ARBA00022806"/>
    </source>
</evidence>
<dbReference type="Pfam" id="PF03880">
    <property type="entry name" value="DbpA"/>
    <property type="match status" value="1"/>
</dbReference>
<dbReference type="Pfam" id="PF00271">
    <property type="entry name" value="Helicase_C"/>
    <property type="match status" value="1"/>
</dbReference>
<evidence type="ECO:0000313" key="17">
    <source>
        <dbReference type="EMBL" id="RUO32936.1"/>
    </source>
</evidence>
<dbReference type="InterPro" id="IPR001650">
    <property type="entry name" value="Helicase_C-like"/>
</dbReference>
<dbReference type="InterPro" id="IPR057325">
    <property type="entry name" value="DeaD_dimer"/>
</dbReference>
<dbReference type="InterPro" id="IPR014014">
    <property type="entry name" value="RNA_helicase_DEAD_Q_motif"/>
</dbReference>
<keyword evidence="3 12" id="KW-0547">Nucleotide-binding</keyword>
<gene>
    <name evidence="17" type="ORF">CWE14_06725</name>
</gene>
<sequence length="572" mass="63008">MSEFTTFSALELPEPILRGITELGYDTPTPIQQRAIGPLLEGRDVLGEAQTGTGKTAAFGLPALANIDTTVRGAQLLVVAPTRELAIQVAESIEQMGKFMRGLTVATVYGGAAYGPQIKLLKGGAQVVVGTPGRLMDHINKGTLDLSKLKMSVLDEADEMLNMGFVEDIEFIMESVPKDAQRALFSATMPQQIRKIAQKFLTDSVHVAIEKTQEHKANITQKAWKVTVLNKNTALERILETTDYNLALIFVRTRQDTITLSDHLQSKGFKAAGLNGDMNQAQREATVSQLKAGTVRVLVATDVVARGLDVPGVSHVINYDLPNDAESYVHRIGRTGRAGRSGEAILFARPREMHLLRRYERETKGTIEMMEVPTAREMTAYRLEACQKRLADVVANQDLDTMRELVEQMANDGGVDMKDLAAALLFEQQQTRPLFVKDDPKPRREARDTRGDRNDRNPRQSKGRNERFERGGERGNKSPRAAGAAARPGKGRDMNIEFDTYRLNVGKDHGARPGDIVGAIANEGNMDSRMIGNIKLHGEHSFVELPKGLPAAIVAKLQRARIRQQPSGMMKV</sequence>
<feature type="domain" description="DEAD-box RNA helicase Q" evidence="16">
    <location>
        <begin position="5"/>
        <end position="33"/>
    </location>
</feature>
<dbReference type="CDD" id="cd12499">
    <property type="entry name" value="RRM_EcCsdA_like"/>
    <property type="match status" value="1"/>
</dbReference>
<comment type="catalytic activity">
    <reaction evidence="9">
        <text>ATP + H2O = ADP + phosphate + H(+)</text>
        <dbReference type="Rhea" id="RHEA:13065"/>
        <dbReference type="ChEBI" id="CHEBI:15377"/>
        <dbReference type="ChEBI" id="CHEBI:15378"/>
        <dbReference type="ChEBI" id="CHEBI:30616"/>
        <dbReference type="ChEBI" id="CHEBI:43474"/>
        <dbReference type="ChEBI" id="CHEBI:456216"/>
        <dbReference type="EC" id="3.6.4.13"/>
    </reaction>
</comment>
<keyword evidence="6 12" id="KW-0067">ATP-binding</keyword>
<accession>A0A432WGI1</accession>
<organism evidence="17 18">
    <name type="scientific">Aliidiomarina soli</name>
    <dbReference type="NCBI Taxonomy" id="1928574"/>
    <lineage>
        <taxon>Bacteria</taxon>
        <taxon>Pseudomonadati</taxon>
        <taxon>Pseudomonadota</taxon>
        <taxon>Gammaproteobacteria</taxon>
        <taxon>Alteromonadales</taxon>
        <taxon>Idiomarinaceae</taxon>
        <taxon>Aliidiomarina</taxon>
    </lineage>
</organism>
<dbReference type="PROSITE" id="PS51195">
    <property type="entry name" value="Q_MOTIF"/>
    <property type="match status" value="1"/>
</dbReference>
<evidence type="ECO:0000313" key="18">
    <source>
        <dbReference type="Proteomes" id="UP000287823"/>
    </source>
</evidence>
<dbReference type="GO" id="GO:0042255">
    <property type="term" value="P:ribosome assembly"/>
    <property type="evidence" value="ECO:0007669"/>
    <property type="project" value="UniProtKB-ARBA"/>
</dbReference>
<evidence type="ECO:0000256" key="11">
    <source>
        <dbReference type="PROSITE-ProRule" id="PRU00552"/>
    </source>
</evidence>
<dbReference type="GO" id="GO:0033592">
    <property type="term" value="F:RNA strand annealing activity"/>
    <property type="evidence" value="ECO:0007669"/>
    <property type="project" value="TreeGrafter"/>
</dbReference>
<dbReference type="EC" id="3.6.4.13" evidence="1"/>
<comment type="caution">
    <text evidence="17">The sequence shown here is derived from an EMBL/GenBank/DDBJ whole genome shotgun (WGS) entry which is preliminary data.</text>
</comment>
<evidence type="ECO:0000256" key="12">
    <source>
        <dbReference type="RuleBase" id="RU000492"/>
    </source>
</evidence>
<dbReference type="InterPro" id="IPR005580">
    <property type="entry name" value="DbpA/CsdA_RNA-bd_dom"/>
</dbReference>
<dbReference type="GO" id="GO:0005840">
    <property type="term" value="C:ribosome"/>
    <property type="evidence" value="ECO:0007669"/>
    <property type="project" value="TreeGrafter"/>
</dbReference>
<dbReference type="GO" id="GO:0003724">
    <property type="term" value="F:RNA helicase activity"/>
    <property type="evidence" value="ECO:0007669"/>
    <property type="project" value="UniProtKB-EC"/>
</dbReference>
<evidence type="ECO:0000256" key="8">
    <source>
        <dbReference type="ARBA" id="ARBA00038437"/>
    </source>
</evidence>
<dbReference type="SMART" id="SM00490">
    <property type="entry name" value="HELICc"/>
    <property type="match status" value="1"/>
</dbReference>
<keyword evidence="7" id="KW-0346">Stress response</keyword>
<dbReference type="AlphaFoldDB" id="A0A432WGI1"/>
<dbReference type="InterPro" id="IPR000629">
    <property type="entry name" value="RNA-helicase_DEAD-box_CS"/>
</dbReference>
<dbReference type="InterPro" id="IPR012677">
    <property type="entry name" value="Nucleotide-bd_a/b_plait_sf"/>
</dbReference>
<evidence type="ECO:0000256" key="4">
    <source>
        <dbReference type="ARBA" id="ARBA00022801"/>
    </source>
</evidence>
<name>A0A432WGI1_9GAMM</name>
<dbReference type="GO" id="GO:0009409">
    <property type="term" value="P:response to cold"/>
    <property type="evidence" value="ECO:0007669"/>
    <property type="project" value="TreeGrafter"/>
</dbReference>
<dbReference type="PANTHER" id="PTHR47963">
    <property type="entry name" value="DEAD-BOX ATP-DEPENDENT RNA HELICASE 47, MITOCHONDRIAL"/>
    <property type="match status" value="1"/>
</dbReference>
<evidence type="ECO:0000256" key="7">
    <source>
        <dbReference type="ARBA" id="ARBA00023016"/>
    </source>
</evidence>
<feature type="short sequence motif" description="Q motif" evidence="11">
    <location>
        <begin position="5"/>
        <end position="33"/>
    </location>
</feature>
<evidence type="ECO:0000259" key="14">
    <source>
        <dbReference type="PROSITE" id="PS51192"/>
    </source>
</evidence>
<dbReference type="PROSITE" id="PS00039">
    <property type="entry name" value="DEAD_ATP_HELICASE"/>
    <property type="match status" value="1"/>
</dbReference>
<dbReference type="PROSITE" id="PS51194">
    <property type="entry name" value="HELICASE_CTER"/>
    <property type="match status" value="1"/>
</dbReference>
<dbReference type="InterPro" id="IPR027417">
    <property type="entry name" value="P-loop_NTPase"/>
</dbReference>
<dbReference type="Pfam" id="PF25399">
    <property type="entry name" value="DeaD_dimer"/>
    <property type="match status" value="1"/>
</dbReference>
<evidence type="ECO:0000259" key="15">
    <source>
        <dbReference type="PROSITE" id="PS51194"/>
    </source>
</evidence>